<keyword evidence="6" id="KW-1185">Reference proteome</keyword>
<dbReference type="Pfam" id="PF00076">
    <property type="entry name" value="RRM_1"/>
    <property type="match status" value="2"/>
</dbReference>
<dbReference type="GeneID" id="18912548"/>
<dbReference type="GO" id="GO:0005634">
    <property type="term" value="C:nucleus"/>
    <property type="evidence" value="ECO:0007669"/>
    <property type="project" value="TreeGrafter"/>
</dbReference>
<evidence type="ECO:0000313" key="5">
    <source>
        <dbReference type="EMBL" id="EKM57986.1"/>
    </source>
</evidence>
<proteinExistence type="predicted"/>
<dbReference type="KEGG" id="pco:PHACADRAFT_206833"/>
<dbReference type="SUPFAM" id="SSF54928">
    <property type="entry name" value="RNA-binding domain, RBD"/>
    <property type="match status" value="2"/>
</dbReference>
<dbReference type="EMBL" id="JH930470">
    <property type="protein sequence ID" value="EKM57986.1"/>
    <property type="molecule type" value="Genomic_DNA"/>
</dbReference>
<dbReference type="SMART" id="SM00360">
    <property type="entry name" value="RRM"/>
    <property type="match status" value="3"/>
</dbReference>
<gene>
    <name evidence="5" type="ORF">PHACADRAFT_206833</name>
</gene>
<dbReference type="STRING" id="650164.K5V5N8"/>
<evidence type="ECO:0000259" key="4">
    <source>
        <dbReference type="PROSITE" id="PS50102"/>
    </source>
</evidence>
<evidence type="ECO:0000313" key="6">
    <source>
        <dbReference type="Proteomes" id="UP000008370"/>
    </source>
</evidence>
<dbReference type="GO" id="GO:0003729">
    <property type="term" value="F:mRNA binding"/>
    <property type="evidence" value="ECO:0007669"/>
    <property type="project" value="TreeGrafter"/>
</dbReference>
<dbReference type="InterPro" id="IPR012677">
    <property type="entry name" value="Nucleotide-bd_a/b_plait_sf"/>
</dbReference>
<sequence>MTLSSPNPVFRFHGEPYSVKVENVAHTVTRQDLVTLFTTLIGDISNCTEYQDEKTQRVFELAFTNPDASKKALCMLGYNIAGVPLVVSESFPIDSRRQGKHGSGRLNDSRRNLYVLGLPFDLTKLEFTDLFSRYGTVSHAVILATVDNASRRRGFIVMSTHQESKAAMDGLSRKEIKGHTIDISWAVVQRSGGFLDGGDRTMVLSQQNNSGASGPASDYDMAESIASPETPAICTPPMDCNLQSLPVPTLLVTNLPTMLFSQDGDLYPLLCPFGEIVQLRVLNRSTDTDTLSVSVEYKTMAQAREAKELLDGQLYHDRHVKAEFLLPEPSSPVASDFSTWSTTGGNNKPRLNPYAPPFKVQTGIASDTSGGYNPFRYQVQDCYGSDDDFAPGRRWSGCSTPLHALASSRSQVYSRSGLLAPPLATYRPHSAPSDPNKGAHFRPGNWTSSSQDYTSLSSVPFSAYST</sequence>
<dbReference type="PANTHER" id="PTHR48025:SF1">
    <property type="entry name" value="RRM DOMAIN-CONTAINING PROTEIN"/>
    <property type="match status" value="1"/>
</dbReference>
<dbReference type="Proteomes" id="UP000008370">
    <property type="component" value="Unassembled WGS sequence"/>
</dbReference>
<dbReference type="InParanoid" id="K5V5N8"/>
<evidence type="ECO:0000256" key="3">
    <source>
        <dbReference type="SAM" id="MobiDB-lite"/>
    </source>
</evidence>
<reference evidence="5 6" key="1">
    <citation type="journal article" date="2012" name="BMC Genomics">
        <title>Comparative genomics of the white-rot fungi, Phanerochaete carnosa and P. chrysosporium, to elucidate the genetic basis of the distinct wood types they colonize.</title>
        <authorList>
            <person name="Suzuki H."/>
            <person name="MacDonald J."/>
            <person name="Syed K."/>
            <person name="Salamov A."/>
            <person name="Hori C."/>
            <person name="Aerts A."/>
            <person name="Henrissat B."/>
            <person name="Wiebenga A."/>
            <person name="vanKuyk P.A."/>
            <person name="Barry K."/>
            <person name="Lindquist E."/>
            <person name="LaButti K."/>
            <person name="Lapidus A."/>
            <person name="Lucas S."/>
            <person name="Coutinho P."/>
            <person name="Gong Y."/>
            <person name="Samejima M."/>
            <person name="Mahadevan R."/>
            <person name="Abou-Zaid M."/>
            <person name="de Vries R.P."/>
            <person name="Igarashi K."/>
            <person name="Yadav J.S."/>
            <person name="Grigoriev I.V."/>
            <person name="Master E.R."/>
        </authorList>
    </citation>
    <scope>NUCLEOTIDE SEQUENCE [LARGE SCALE GENOMIC DNA]</scope>
    <source>
        <strain evidence="5 6">HHB-10118-sp</strain>
    </source>
</reference>
<dbReference type="RefSeq" id="XP_007393318.1">
    <property type="nucleotide sequence ID" value="XM_007393256.1"/>
</dbReference>
<dbReference type="HOGENOM" id="CLU_051381_1_0_1"/>
<keyword evidence="1 2" id="KW-0694">RNA-binding</keyword>
<evidence type="ECO:0000256" key="2">
    <source>
        <dbReference type="PROSITE-ProRule" id="PRU00176"/>
    </source>
</evidence>
<dbReference type="OrthoDB" id="6159137at2759"/>
<feature type="region of interest" description="Disordered" evidence="3">
    <location>
        <begin position="427"/>
        <end position="448"/>
    </location>
</feature>
<evidence type="ECO:0000256" key="1">
    <source>
        <dbReference type="ARBA" id="ARBA00022884"/>
    </source>
</evidence>
<dbReference type="InterPro" id="IPR000504">
    <property type="entry name" value="RRM_dom"/>
</dbReference>
<dbReference type="PROSITE" id="PS50102">
    <property type="entry name" value="RRM"/>
    <property type="match status" value="2"/>
</dbReference>
<dbReference type="InterPro" id="IPR050502">
    <property type="entry name" value="Euk_RNA-bind_prot"/>
</dbReference>
<dbReference type="CDD" id="cd00590">
    <property type="entry name" value="RRM_SF"/>
    <property type="match status" value="2"/>
</dbReference>
<feature type="domain" description="RRM" evidence="4">
    <location>
        <begin position="248"/>
        <end position="327"/>
    </location>
</feature>
<feature type="domain" description="RRM" evidence="4">
    <location>
        <begin position="111"/>
        <end position="188"/>
    </location>
</feature>
<name>K5V5N8_PHACS</name>
<organism evidence="5 6">
    <name type="scientific">Phanerochaete carnosa (strain HHB-10118-sp)</name>
    <name type="common">White-rot fungus</name>
    <name type="synonym">Peniophora carnosa</name>
    <dbReference type="NCBI Taxonomy" id="650164"/>
    <lineage>
        <taxon>Eukaryota</taxon>
        <taxon>Fungi</taxon>
        <taxon>Dikarya</taxon>
        <taxon>Basidiomycota</taxon>
        <taxon>Agaricomycotina</taxon>
        <taxon>Agaricomycetes</taxon>
        <taxon>Polyporales</taxon>
        <taxon>Phanerochaetaceae</taxon>
        <taxon>Phanerochaete</taxon>
    </lineage>
</organism>
<dbReference type="AlphaFoldDB" id="K5V5N8"/>
<dbReference type="InterPro" id="IPR035979">
    <property type="entry name" value="RBD_domain_sf"/>
</dbReference>
<dbReference type="Gene3D" id="3.30.70.330">
    <property type="match status" value="2"/>
</dbReference>
<protein>
    <recommendedName>
        <fullName evidence="4">RRM domain-containing protein</fullName>
    </recommendedName>
</protein>
<dbReference type="PANTHER" id="PTHR48025">
    <property type="entry name" value="OS02G0815200 PROTEIN"/>
    <property type="match status" value="1"/>
</dbReference>
<accession>K5V5N8</accession>